<proteinExistence type="predicted"/>
<name>A0A699GES8_TANCI</name>
<dbReference type="EMBL" id="BKCJ010000005">
    <property type="protein sequence ID" value="GEU28394.1"/>
    <property type="molecule type" value="Genomic_DNA"/>
</dbReference>
<reference evidence="1" key="1">
    <citation type="journal article" date="2019" name="Sci. Rep.">
        <title>Draft genome of Tanacetum cinerariifolium, the natural source of mosquito coil.</title>
        <authorList>
            <person name="Yamashiro T."/>
            <person name="Shiraishi A."/>
            <person name="Satake H."/>
            <person name="Nakayama K."/>
        </authorList>
    </citation>
    <scope>NUCLEOTIDE SEQUENCE</scope>
</reference>
<comment type="caution">
    <text evidence="1">The sequence shown here is derived from an EMBL/GenBank/DDBJ whole genome shotgun (WGS) entry which is preliminary data.</text>
</comment>
<organism evidence="1">
    <name type="scientific">Tanacetum cinerariifolium</name>
    <name type="common">Dalmatian daisy</name>
    <name type="synonym">Chrysanthemum cinerariifolium</name>
    <dbReference type="NCBI Taxonomy" id="118510"/>
    <lineage>
        <taxon>Eukaryota</taxon>
        <taxon>Viridiplantae</taxon>
        <taxon>Streptophyta</taxon>
        <taxon>Embryophyta</taxon>
        <taxon>Tracheophyta</taxon>
        <taxon>Spermatophyta</taxon>
        <taxon>Magnoliopsida</taxon>
        <taxon>eudicotyledons</taxon>
        <taxon>Gunneridae</taxon>
        <taxon>Pentapetalae</taxon>
        <taxon>asterids</taxon>
        <taxon>campanulids</taxon>
        <taxon>Asterales</taxon>
        <taxon>Asteraceae</taxon>
        <taxon>Asteroideae</taxon>
        <taxon>Anthemideae</taxon>
        <taxon>Anthemidinae</taxon>
        <taxon>Tanacetum</taxon>
    </lineage>
</organism>
<accession>A0A699GES8</accession>
<dbReference type="AlphaFoldDB" id="A0A699GES8"/>
<evidence type="ECO:0000313" key="1">
    <source>
        <dbReference type="EMBL" id="GEU28394.1"/>
    </source>
</evidence>
<gene>
    <name evidence="1" type="ORF">Tci_000372</name>
</gene>
<protein>
    <submittedName>
        <fullName evidence="1">Uncharacterized protein</fullName>
    </submittedName>
</protein>
<sequence>MGLHQFFHQHLAGAREEIHLARVDVVQVFGHHADALGLEEAEHERRIALAHVNGRKTFEDGAAAEDLRFQVLALGAGLEQVVDQDFHRIRAVARRGGDGAAVAAAVRQHEVVHAAQARGAVADAGRHARAQHGHDQHVLVGEIVFARQDLGRFAIEGAVVVQIRGKLFEVHGCSLGAVRDLGGGPVFIVKLVHRLAAQLERIGHVEEILGVARKQQRIRFHQRDKARQDLALGLLVKINHHVAAEDDVELAADGPAVGQQVQRLERDHVAQFLAHARLAFALALALEEKAARALRAHFIEPVHRVHAVGGVGQHVGVDVGGDDVAVGRERVERFAHRHGDRIRLFAGGRGRAPDVERLALALDVFGQQREVVRFAEERRQVGGQRIGKRFPLLAQAAGFEVVQVLGKRRDAGGAQAARQAAVHHLLFAVGQRDAGALVDEAAHTLEVPGIEVELFNGVFGMRHGGSLILRYCLKLFPLVGLGRLGAGLGGGRAGRLGGRLGRGSSWQAHGRLG</sequence>